<dbReference type="CDD" id="cd19481">
    <property type="entry name" value="RecA-like_protease"/>
    <property type="match status" value="1"/>
</dbReference>
<dbReference type="SUPFAM" id="SSF52540">
    <property type="entry name" value="P-loop containing nucleoside triphosphate hydrolases"/>
    <property type="match status" value="1"/>
</dbReference>
<dbReference type="InterPro" id="IPR056599">
    <property type="entry name" value="AAA_lid_fung"/>
</dbReference>
<dbReference type="PANTHER" id="PTHR46411">
    <property type="entry name" value="FAMILY ATPASE, PUTATIVE-RELATED"/>
    <property type="match status" value="1"/>
</dbReference>
<evidence type="ECO:0000313" key="5">
    <source>
        <dbReference type="Proteomes" id="UP001175001"/>
    </source>
</evidence>
<dbReference type="InterPro" id="IPR027417">
    <property type="entry name" value="P-loop_NTPase"/>
</dbReference>
<dbReference type="InterPro" id="IPR003593">
    <property type="entry name" value="AAA+_ATPase"/>
</dbReference>
<keyword evidence="4" id="KW-0645">Protease</keyword>
<protein>
    <submittedName>
        <fullName evidence="4">ATP-dependent zinc metalloprotease FtsH</fullName>
    </submittedName>
</protein>
<evidence type="ECO:0000256" key="2">
    <source>
        <dbReference type="SAM" id="MobiDB-lite"/>
    </source>
</evidence>
<dbReference type="GO" id="GO:0008237">
    <property type="term" value="F:metallopeptidase activity"/>
    <property type="evidence" value="ECO:0007669"/>
    <property type="project" value="UniProtKB-KW"/>
</dbReference>
<name>A0AA39WC45_9PEZI</name>
<keyword evidence="1" id="KW-0175">Coiled coil</keyword>
<evidence type="ECO:0000256" key="1">
    <source>
        <dbReference type="SAM" id="Coils"/>
    </source>
</evidence>
<feature type="domain" description="AAA+ ATPase" evidence="3">
    <location>
        <begin position="762"/>
        <end position="889"/>
    </location>
</feature>
<feature type="compositionally biased region" description="Basic and acidic residues" evidence="2">
    <location>
        <begin position="436"/>
        <end position="448"/>
    </location>
</feature>
<dbReference type="Proteomes" id="UP001175001">
    <property type="component" value="Unassembled WGS sequence"/>
</dbReference>
<dbReference type="SMART" id="SM00382">
    <property type="entry name" value="AAA"/>
    <property type="match status" value="1"/>
</dbReference>
<dbReference type="PANTHER" id="PTHR46411:SF2">
    <property type="entry name" value="AAA+ ATPASE DOMAIN-CONTAINING PROTEIN"/>
    <property type="match status" value="1"/>
</dbReference>
<sequence length="995" mass="115657">MRDATLGEEHKHQRVTQILRPRSAPADGLQGGTHPPVIPPTKQRGWDDEYYYSDERFGARHAPPGGISREPFAHSGGLLDPGAAYAKGIHRSHATKSRNTPSVPIFDDDYLRDMHPRLEMRASQRMPNAVPRGRPLPLDDEWVIEDEEPFRIHERTRKIETRQQRDPGKEFLPKDTEREDRRIREKYERERREDVRKRQEEEEIERLEKRMIQLGKERAARESRLKVEKKANEAEERALRENKAQCHMDMPRTAPQQSIGGYGRPDSKQPRLDVFRSRPLSKEHTIEWAKDTVEPYVQLKWVTIYEVSEDRSTRWYEDQPQWLQKQDRQVYVAGKKPIFNLNAFLRQLQLGKVPFIVFQEFTKLRHPEVLIQDIQNWPPPTSSNASIQIISNHLSKTFGALLDKQKELKGHAYFQKILRDDDDDDDDDSDDDNDDHYESEVDDWRPPNEDNSDARLLSRRLVNIDLLYFHFQDLFEEGLNSRTEGDHSETELLLKFLRSGFKRNHVHAKQLLAQNKISKDTITYLFKPGAVIVSQNTPRIRGLKLAKLLHTSLSGWGLSCQSWAFDGKFYRVREVLPLPGKDLKDGSVNITSLPFYPLEYAQPEIDQKLLQRGKTFWTFRKPVYVAYSGLDMRRDTAYDQARFLIDPVTWKRYRQAELGLKEDTPMIDTIAQRNGMDESLMVQSDLPSAEFPYLVPENITGFNMQDKKWVDLQVDNISEVKWDKRSFDNLAIAEENKKIIKALVLNKIERDKATDVVPGKGNGLVILLHGGPGTGKTLTAESVADLAEKPLYRVTCGDIGTEPRKVEEYLENVFFLGKIWDCVVLLDEADVFLEQRSLSDLARNALVSVFLRTLEYYDGILILTSNRVGTFDEAFKSRIQLALHYDSLNREQRDRIWNTFIKRLEELNEPIETMNIYANIEKLSEKPLNGRQIRNAITTARQLALFEKSKLNFSHLQESIRVSGQFDEYLHELHGPDDRRMQDEGIRLAPKIDRK</sequence>
<dbReference type="InterPro" id="IPR003959">
    <property type="entry name" value="ATPase_AAA_core"/>
</dbReference>
<dbReference type="EMBL" id="JAUJDW010000264">
    <property type="protein sequence ID" value="KAK0609206.1"/>
    <property type="molecule type" value="Genomic_DNA"/>
</dbReference>
<dbReference type="GO" id="GO:0016887">
    <property type="term" value="F:ATP hydrolysis activity"/>
    <property type="evidence" value="ECO:0007669"/>
    <property type="project" value="InterPro"/>
</dbReference>
<dbReference type="Pfam" id="PF23232">
    <property type="entry name" value="AAA_lid_13"/>
    <property type="match status" value="1"/>
</dbReference>
<feature type="region of interest" description="Disordered" evidence="2">
    <location>
        <begin position="419"/>
        <end position="450"/>
    </location>
</feature>
<reference evidence="4" key="1">
    <citation type="submission" date="2023-06" db="EMBL/GenBank/DDBJ databases">
        <title>Multi-omics analyses reveal the molecular pathogenesis toolkit of Lasiodiplodia hormozganensis, a cross-kingdom pathogen.</title>
        <authorList>
            <person name="Felix C."/>
            <person name="Meneses R."/>
            <person name="Goncalves M.F.M."/>
            <person name="Tilleman L."/>
            <person name="Duarte A.S."/>
            <person name="Jorrin-Novo J.V."/>
            <person name="Van De Peer Y."/>
            <person name="Deforce D."/>
            <person name="Van Nieuwerburgh F."/>
            <person name="Esteves A.C."/>
            <person name="Alves A."/>
        </authorList>
    </citation>
    <scope>NUCLEOTIDE SEQUENCE</scope>
    <source>
        <strain evidence="4">CBS 339.90</strain>
    </source>
</reference>
<dbReference type="Pfam" id="PF22942">
    <property type="entry name" value="DUF7025"/>
    <property type="match status" value="1"/>
</dbReference>
<feature type="compositionally biased region" description="Acidic residues" evidence="2">
    <location>
        <begin position="420"/>
        <end position="435"/>
    </location>
</feature>
<dbReference type="AlphaFoldDB" id="A0AA39WC45"/>
<evidence type="ECO:0000313" key="4">
    <source>
        <dbReference type="EMBL" id="KAK0609206.1"/>
    </source>
</evidence>
<gene>
    <name evidence="4" type="primary">ftsH_1</name>
    <name evidence="4" type="ORF">DIS24_g12395</name>
</gene>
<evidence type="ECO:0000259" key="3">
    <source>
        <dbReference type="SMART" id="SM00382"/>
    </source>
</evidence>
<keyword evidence="5" id="KW-1185">Reference proteome</keyword>
<keyword evidence="4" id="KW-0378">Hydrolase</keyword>
<keyword evidence="4" id="KW-0482">Metalloprotease</keyword>
<feature type="region of interest" description="Disordered" evidence="2">
    <location>
        <begin position="1"/>
        <end position="45"/>
    </location>
</feature>
<dbReference type="InterPro" id="IPR054289">
    <property type="entry name" value="DUF7025"/>
</dbReference>
<comment type="caution">
    <text evidence="4">The sequence shown here is derived from an EMBL/GenBank/DDBJ whole genome shotgun (WGS) entry which is preliminary data.</text>
</comment>
<dbReference type="GO" id="GO:0005524">
    <property type="term" value="F:ATP binding"/>
    <property type="evidence" value="ECO:0007669"/>
    <property type="project" value="InterPro"/>
</dbReference>
<accession>A0AA39WC45</accession>
<dbReference type="Gene3D" id="3.40.50.300">
    <property type="entry name" value="P-loop containing nucleotide triphosphate hydrolases"/>
    <property type="match status" value="1"/>
</dbReference>
<proteinExistence type="predicted"/>
<feature type="compositionally biased region" description="Basic and acidic residues" evidence="2">
    <location>
        <begin position="1"/>
        <end position="11"/>
    </location>
</feature>
<feature type="region of interest" description="Disordered" evidence="2">
    <location>
        <begin position="158"/>
        <end position="177"/>
    </location>
</feature>
<feature type="coiled-coil region" evidence="1">
    <location>
        <begin position="184"/>
        <end position="245"/>
    </location>
</feature>
<dbReference type="Pfam" id="PF00004">
    <property type="entry name" value="AAA"/>
    <property type="match status" value="1"/>
</dbReference>
<organism evidence="4 5">
    <name type="scientific">Lasiodiplodia hormozganensis</name>
    <dbReference type="NCBI Taxonomy" id="869390"/>
    <lineage>
        <taxon>Eukaryota</taxon>
        <taxon>Fungi</taxon>
        <taxon>Dikarya</taxon>
        <taxon>Ascomycota</taxon>
        <taxon>Pezizomycotina</taxon>
        <taxon>Dothideomycetes</taxon>
        <taxon>Dothideomycetes incertae sedis</taxon>
        <taxon>Botryosphaeriales</taxon>
        <taxon>Botryosphaeriaceae</taxon>
        <taxon>Lasiodiplodia</taxon>
    </lineage>
</organism>